<evidence type="ECO:0000313" key="1">
    <source>
        <dbReference type="EMBL" id="WNQ09758.1"/>
    </source>
</evidence>
<proteinExistence type="predicted"/>
<protein>
    <submittedName>
        <fullName evidence="1">Uncharacterized protein</fullName>
    </submittedName>
</protein>
<reference evidence="1 2" key="1">
    <citation type="submission" date="2022-02" db="EMBL/GenBank/DDBJ databases">
        <title>Paenibacillus sp. MBLB1776 Whole Genome Shotgun Sequencing.</title>
        <authorList>
            <person name="Hwang C.Y."/>
            <person name="Cho E.-S."/>
            <person name="Seo M.-J."/>
        </authorList>
    </citation>
    <scope>NUCLEOTIDE SEQUENCE [LARGE SCALE GENOMIC DNA]</scope>
    <source>
        <strain evidence="1 2">MBLB1776</strain>
    </source>
</reference>
<evidence type="ECO:0000313" key="2">
    <source>
        <dbReference type="Proteomes" id="UP001305702"/>
    </source>
</evidence>
<gene>
    <name evidence="1" type="ORF">MJA45_19310</name>
</gene>
<dbReference type="AlphaFoldDB" id="A0AA96LAV9"/>
<dbReference type="EMBL" id="CP130318">
    <property type="protein sequence ID" value="WNQ09758.1"/>
    <property type="molecule type" value="Genomic_DNA"/>
</dbReference>
<sequence length="197" mass="22214">MGMQTAGGMTMNRSLLETFKQQLWDHEPGLCPDKPWNKELDDELAGTPVSDLYEGAADADPYALCVKSGLHLWNESLNRSHSISQEVENASGSYWHGIMHRMEGDYGNAKYWFRRVGDHPVYVSLAREAIQAAAGRLDDRLVGSGGPWDPYRMVDLVEKWRDQPEAPEAQALRSIQRREMALLLDYVYRRSTGGAEG</sequence>
<dbReference type="KEGG" id="paun:MJA45_19310"/>
<organism evidence="1 2">
    <name type="scientific">Paenibacillus aurantius</name>
    <dbReference type="NCBI Taxonomy" id="2918900"/>
    <lineage>
        <taxon>Bacteria</taxon>
        <taxon>Bacillati</taxon>
        <taxon>Bacillota</taxon>
        <taxon>Bacilli</taxon>
        <taxon>Bacillales</taxon>
        <taxon>Paenibacillaceae</taxon>
        <taxon>Paenibacillus</taxon>
    </lineage>
</organism>
<keyword evidence="2" id="KW-1185">Reference proteome</keyword>
<dbReference type="RefSeq" id="WP_315603532.1">
    <property type="nucleotide sequence ID" value="NZ_CP130318.1"/>
</dbReference>
<dbReference type="Proteomes" id="UP001305702">
    <property type="component" value="Chromosome"/>
</dbReference>
<name>A0AA96LAV9_9BACL</name>
<accession>A0AA96LAV9</accession>